<feature type="transmembrane region" description="Helical" evidence="13">
    <location>
        <begin position="956"/>
        <end position="979"/>
    </location>
</feature>
<dbReference type="Pfam" id="PF13516">
    <property type="entry name" value="LRR_6"/>
    <property type="match status" value="1"/>
</dbReference>
<dbReference type="Pfam" id="PF08263">
    <property type="entry name" value="LRRNT_2"/>
    <property type="match status" value="1"/>
</dbReference>
<dbReference type="InterPro" id="IPR046956">
    <property type="entry name" value="RLP23-like"/>
</dbReference>
<keyword evidence="6 13" id="KW-0812">Transmembrane</keyword>
<feature type="domain" description="Leucine-rich repeat-containing N-terminal plant-type" evidence="15">
    <location>
        <begin position="33"/>
        <end position="70"/>
    </location>
</feature>
<sequence>MLKSILLVFIVVCFVKTIQFGLSVNGSSLHCPQNERSALLDFKGGLIDQTNRLSSWVGQDCCKWEGVICDNFTGHVVRLNLRNPFPLDWDRYYDSGRNYDKTYSEACLIAVGEVNPSLLELRHLNSLDLSWNNFSGIVIPKFFGLFLELSYLNLSSAQFGGIVPHHLGNLSTLRSLDLGTDHLLSTSSYNIPSLVANNLHWTSTLFSLRLLDMSGIDLSNIPFDSFQTITSFPSLLELHFSDCSLGKIPLFHSNPKNLTSLTILDLSHNFFQGPIPSAIRNMTSLKVIQLSDNQFSSNLTNWLHQLKSLNIIDLSYNSFEGEIPTSFSALQSLEELHLDYNQLSGHIPTSLTKLSALQVLDLRNNFLSGPIPTSLGTMSALTELALDSNQLSGDIPLSFGKLSNMKMLSLAFNQFSGTVPDCLGQFSQLTELNLGSNQFQGVVSGLHFARLSKLKYLDLGMNSLSIKIQSGWVPPFQLKSVSLESCVVGPQFPDWLQTQMDLDTLNMSSAGISDSIPNWFHNLTALVQLDLSRNQIYGKVPNFTRNMVELYLSSNRFEGSFPQLPSGLLDLDLSNNTICGPIRADIGYTVPDLRFLDLSENSINGTIPKSLCKMFSLSLLDFSKNHLSGDLPRCWGGLVNLEVIDLTSNNLSGTIHASFFHAPMNLRTLHLGKNNFHGELPLSLKNCTSLSILDVGDNKFSGVIPTWIGKSLFSLRFLRLNSNKYNGNLSRNLCHLKKLQVLDTAGNNLSGNIPHCFGSFNAMQFNQTDFVGVWGIGIYKDKLSQVIKGRELEYKESLRFVTNMDLSNNNFVGHIPEQLTNLSGLIGLNLSRNHLTGCVPMKIGQMKSLESLDLSNNRLSGTIPKSIKELTTLSYLNLSNNNLSGRIPLGNQLQTLYDASIYDGNSELCGLPLKKKCIRDEAPRTPTYVGRRAKGKQTGLTGDGDGDGDGDGFITIWFYIGMSWGYVAGFWGFCGVLLFKKSWRKAYSVFVNDMVDSLF</sequence>
<evidence type="ECO:0000256" key="11">
    <source>
        <dbReference type="ARBA" id="ARBA00023170"/>
    </source>
</evidence>
<keyword evidence="3" id="KW-1003">Cell membrane</keyword>
<dbReference type="FunFam" id="3.80.10.10:FF:000383">
    <property type="entry name" value="Leucine-rich repeat receptor protein kinase EMS1"/>
    <property type="match status" value="2"/>
</dbReference>
<dbReference type="PANTHER" id="PTHR48063">
    <property type="entry name" value="LRR RECEPTOR-LIKE KINASE"/>
    <property type="match status" value="1"/>
</dbReference>
<keyword evidence="7 14" id="KW-0732">Signal</keyword>
<evidence type="ECO:0000256" key="2">
    <source>
        <dbReference type="ARBA" id="ARBA00009592"/>
    </source>
</evidence>
<keyword evidence="12" id="KW-0325">Glycoprotein</keyword>
<dbReference type="SUPFAM" id="SSF52058">
    <property type="entry name" value="L domain-like"/>
    <property type="match status" value="4"/>
</dbReference>
<dbReference type="PRINTS" id="PR00019">
    <property type="entry name" value="LEURICHRPT"/>
</dbReference>
<comment type="subcellular location">
    <subcellularLocation>
        <location evidence="1">Cell membrane</location>
        <topology evidence="1">Single-pass type I membrane protein</topology>
    </subcellularLocation>
</comment>
<evidence type="ECO:0000256" key="13">
    <source>
        <dbReference type="SAM" id="Phobius"/>
    </source>
</evidence>
<name>A0A2G5C6K3_AQUCA</name>
<dbReference type="InterPro" id="IPR032675">
    <property type="entry name" value="LRR_dom_sf"/>
</dbReference>
<evidence type="ECO:0000256" key="9">
    <source>
        <dbReference type="ARBA" id="ARBA00022989"/>
    </source>
</evidence>
<dbReference type="FunFam" id="3.80.10.10:FF:000095">
    <property type="entry name" value="LRR receptor-like serine/threonine-protein kinase GSO1"/>
    <property type="match status" value="1"/>
</dbReference>
<evidence type="ECO:0000256" key="8">
    <source>
        <dbReference type="ARBA" id="ARBA00022737"/>
    </source>
</evidence>
<dbReference type="InterPro" id="IPR013210">
    <property type="entry name" value="LRR_N_plant-typ"/>
</dbReference>
<dbReference type="InParanoid" id="A0A2G5C6K3"/>
<proteinExistence type="inferred from homology"/>
<dbReference type="FunFam" id="3.80.10.10:FF:000041">
    <property type="entry name" value="LRR receptor-like serine/threonine-protein kinase ERECTA"/>
    <property type="match status" value="1"/>
</dbReference>
<evidence type="ECO:0000256" key="4">
    <source>
        <dbReference type="ARBA" id="ARBA00022553"/>
    </source>
</evidence>
<dbReference type="OrthoDB" id="1060944at2759"/>
<keyword evidence="4" id="KW-0597">Phosphoprotein</keyword>
<dbReference type="InterPro" id="IPR003591">
    <property type="entry name" value="Leu-rich_rpt_typical-subtyp"/>
</dbReference>
<dbReference type="EMBL" id="KZ305103">
    <property type="protein sequence ID" value="PIA26896.1"/>
    <property type="molecule type" value="Genomic_DNA"/>
</dbReference>
<keyword evidence="5" id="KW-0433">Leucine-rich repeat</keyword>
<evidence type="ECO:0000256" key="1">
    <source>
        <dbReference type="ARBA" id="ARBA00004251"/>
    </source>
</evidence>
<evidence type="ECO:0000259" key="16">
    <source>
        <dbReference type="Pfam" id="PF23598"/>
    </source>
</evidence>
<dbReference type="AlphaFoldDB" id="A0A2G5C6K3"/>
<feature type="chain" id="PRO_5013680271" evidence="14">
    <location>
        <begin position="18"/>
        <end position="999"/>
    </location>
</feature>
<dbReference type="Gene3D" id="3.80.10.10">
    <property type="entry name" value="Ribonuclease Inhibitor"/>
    <property type="match status" value="4"/>
</dbReference>
<keyword evidence="9 13" id="KW-1133">Transmembrane helix</keyword>
<evidence type="ECO:0000256" key="3">
    <source>
        <dbReference type="ARBA" id="ARBA00022475"/>
    </source>
</evidence>
<keyword evidence="18" id="KW-1185">Reference proteome</keyword>
<dbReference type="FunFam" id="3.80.10.10:FF:001347">
    <property type="entry name" value="LRR receptor-like serine/threonine-protein kinase GSO2"/>
    <property type="match status" value="1"/>
</dbReference>
<dbReference type="STRING" id="218851.A0A2G5C6K3"/>
<dbReference type="PANTHER" id="PTHR48063:SF112">
    <property type="entry name" value="RECEPTOR LIKE PROTEIN 30-LIKE"/>
    <property type="match status" value="1"/>
</dbReference>
<feature type="signal peptide" evidence="14">
    <location>
        <begin position="1"/>
        <end position="17"/>
    </location>
</feature>
<dbReference type="Pfam" id="PF23598">
    <property type="entry name" value="LRR_14"/>
    <property type="match status" value="1"/>
</dbReference>
<protein>
    <submittedName>
        <fullName evidence="17">Uncharacterized protein</fullName>
    </submittedName>
</protein>
<evidence type="ECO:0000313" key="18">
    <source>
        <dbReference type="Proteomes" id="UP000230069"/>
    </source>
</evidence>
<dbReference type="Pfam" id="PF00560">
    <property type="entry name" value="LRR_1"/>
    <property type="match status" value="6"/>
</dbReference>
<keyword evidence="10 13" id="KW-0472">Membrane</keyword>
<dbReference type="PROSITE" id="PS51450">
    <property type="entry name" value="LRR"/>
    <property type="match status" value="1"/>
</dbReference>
<evidence type="ECO:0000313" key="17">
    <source>
        <dbReference type="EMBL" id="PIA26896.1"/>
    </source>
</evidence>
<gene>
    <name evidence="17" type="ORF">AQUCO_08600046v1</name>
</gene>
<evidence type="ECO:0000259" key="15">
    <source>
        <dbReference type="Pfam" id="PF08263"/>
    </source>
</evidence>
<dbReference type="InterPro" id="IPR055414">
    <property type="entry name" value="LRR_R13L4/SHOC2-like"/>
</dbReference>
<feature type="domain" description="Disease resistance R13L4/SHOC-2-like LRR" evidence="16">
    <location>
        <begin position="345"/>
        <end position="537"/>
    </location>
</feature>
<evidence type="ECO:0000256" key="5">
    <source>
        <dbReference type="ARBA" id="ARBA00022614"/>
    </source>
</evidence>
<dbReference type="GO" id="GO:0005886">
    <property type="term" value="C:plasma membrane"/>
    <property type="evidence" value="ECO:0007669"/>
    <property type="project" value="UniProtKB-SubCell"/>
</dbReference>
<evidence type="ECO:0000256" key="14">
    <source>
        <dbReference type="SAM" id="SignalP"/>
    </source>
</evidence>
<dbReference type="SMART" id="SM00369">
    <property type="entry name" value="LRR_TYP"/>
    <property type="match status" value="13"/>
</dbReference>
<dbReference type="InterPro" id="IPR001611">
    <property type="entry name" value="Leu-rich_rpt"/>
</dbReference>
<dbReference type="Pfam" id="PF13855">
    <property type="entry name" value="LRR_8"/>
    <property type="match status" value="2"/>
</dbReference>
<accession>A0A2G5C6K3</accession>
<evidence type="ECO:0000256" key="12">
    <source>
        <dbReference type="ARBA" id="ARBA00023180"/>
    </source>
</evidence>
<reference evidence="17 18" key="1">
    <citation type="submission" date="2017-09" db="EMBL/GenBank/DDBJ databases">
        <title>WGS assembly of Aquilegia coerulea Goldsmith.</title>
        <authorList>
            <person name="Hodges S."/>
            <person name="Kramer E."/>
            <person name="Nordborg M."/>
            <person name="Tomkins J."/>
            <person name="Borevitz J."/>
            <person name="Derieg N."/>
            <person name="Yan J."/>
            <person name="Mihaltcheva S."/>
            <person name="Hayes R.D."/>
            <person name="Rokhsar D."/>
        </authorList>
    </citation>
    <scope>NUCLEOTIDE SEQUENCE [LARGE SCALE GENOMIC DNA]</scope>
    <source>
        <strain evidence="18">cv. Goldsmith</strain>
    </source>
</reference>
<keyword evidence="8" id="KW-0677">Repeat</keyword>
<comment type="similarity">
    <text evidence="2">Belongs to the RLP family.</text>
</comment>
<evidence type="ECO:0000256" key="7">
    <source>
        <dbReference type="ARBA" id="ARBA00022729"/>
    </source>
</evidence>
<organism evidence="17 18">
    <name type="scientific">Aquilegia coerulea</name>
    <name type="common">Rocky mountain columbine</name>
    <dbReference type="NCBI Taxonomy" id="218851"/>
    <lineage>
        <taxon>Eukaryota</taxon>
        <taxon>Viridiplantae</taxon>
        <taxon>Streptophyta</taxon>
        <taxon>Embryophyta</taxon>
        <taxon>Tracheophyta</taxon>
        <taxon>Spermatophyta</taxon>
        <taxon>Magnoliopsida</taxon>
        <taxon>Ranunculales</taxon>
        <taxon>Ranunculaceae</taxon>
        <taxon>Thalictroideae</taxon>
        <taxon>Aquilegia</taxon>
    </lineage>
</organism>
<dbReference type="Proteomes" id="UP000230069">
    <property type="component" value="Unassembled WGS sequence"/>
</dbReference>
<evidence type="ECO:0000256" key="10">
    <source>
        <dbReference type="ARBA" id="ARBA00023136"/>
    </source>
</evidence>
<evidence type="ECO:0000256" key="6">
    <source>
        <dbReference type="ARBA" id="ARBA00022692"/>
    </source>
</evidence>
<keyword evidence="11" id="KW-0675">Receptor</keyword>